<dbReference type="AlphaFoldDB" id="A0A087RGC5"/>
<protein>
    <submittedName>
        <fullName evidence="1">Uncharacterized protein</fullName>
    </submittedName>
</protein>
<evidence type="ECO:0000313" key="1">
    <source>
        <dbReference type="EMBL" id="KFM12529.1"/>
    </source>
</evidence>
<keyword evidence="2" id="KW-1185">Reference proteome</keyword>
<gene>
    <name evidence="1" type="ORF">AS27_10080</name>
</gene>
<feature type="non-terminal residue" evidence="1">
    <location>
        <position position="152"/>
    </location>
</feature>
<proteinExistence type="predicted"/>
<dbReference type="Proteomes" id="UP000053286">
    <property type="component" value="Unassembled WGS sequence"/>
</dbReference>
<dbReference type="EMBL" id="KL226349">
    <property type="protein sequence ID" value="KFM12529.1"/>
    <property type="molecule type" value="Genomic_DNA"/>
</dbReference>
<accession>A0A087RGC5</accession>
<name>A0A087RGC5_APTFO</name>
<evidence type="ECO:0000313" key="2">
    <source>
        <dbReference type="Proteomes" id="UP000053286"/>
    </source>
</evidence>
<organism evidence="1 2">
    <name type="scientific">Aptenodytes forsteri</name>
    <name type="common">Emperor penguin</name>
    <dbReference type="NCBI Taxonomy" id="9233"/>
    <lineage>
        <taxon>Eukaryota</taxon>
        <taxon>Metazoa</taxon>
        <taxon>Chordata</taxon>
        <taxon>Craniata</taxon>
        <taxon>Vertebrata</taxon>
        <taxon>Euteleostomi</taxon>
        <taxon>Archelosauria</taxon>
        <taxon>Archosauria</taxon>
        <taxon>Dinosauria</taxon>
        <taxon>Saurischia</taxon>
        <taxon>Theropoda</taxon>
        <taxon>Coelurosauria</taxon>
        <taxon>Aves</taxon>
        <taxon>Neognathae</taxon>
        <taxon>Neoaves</taxon>
        <taxon>Aequornithes</taxon>
        <taxon>Sphenisciformes</taxon>
        <taxon>Spheniscidae</taxon>
        <taxon>Aptenodytes</taxon>
    </lineage>
</organism>
<reference evidence="1 2" key="1">
    <citation type="submission" date="2014-04" db="EMBL/GenBank/DDBJ databases">
        <title>Genome evolution of avian class.</title>
        <authorList>
            <person name="Zhang G."/>
            <person name="Li C."/>
        </authorList>
    </citation>
    <scope>NUCLEOTIDE SEQUENCE [LARGE SCALE GENOMIC DNA]</scope>
    <source>
        <strain evidence="1">BGI_AS27</strain>
    </source>
</reference>
<sequence>MKPKMIKALKPHVEFRNSASPVMSKCVYEKKKTKRLEYIHNRVILQPNTNGSQSLLKDETLSQFCFEGCRAIANSMFPIFSIPPHLSTSTVAHKYPDKIPGCHYCNHSYRHSHHLAGAAVERWVGSPSSAGCWSDGAWNQVGCTHLPFSCLL</sequence>